<name>A0ABQ9GYP8_9NEOP</name>
<dbReference type="EMBL" id="JARBHB010000008">
    <property type="protein sequence ID" value="KAJ8877158.1"/>
    <property type="molecule type" value="Genomic_DNA"/>
</dbReference>
<organism evidence="1 2">
    <name type="scientific">Dryococelus australis</name>
    <dbReference type="NCBI Taxonomy" id="614101"/>
    <lineage>
        <taxon>Eukaryota</taxon>
        <taxon>Metazoa</taxon>
        <taxon>Ecdysozoa</taxon>
        <taxon>Arthropoda</taxon>
        <taxon>Hexapoda</taxon>
        <taxon>Insecta</taxon>
        <taxon>Pterygota</taxon>
        <taxon>Neoptera</taxon>
        <taxon>Polyneoptera</taxon>
        <taxon>Phasmatodea</taxon>
        <taxon>Verophasmatodea</taxon>
        <taxon>Anareolatae</taxon>
        <taxon>Phasmatidae</taxon>
        <taxon>Eurycanthinae</taxon>
        <taxon>Dryococelus</taxon>
    </lineage>
</organism>
<evidence type="ECO:0000313" key="2">
    <source>
        <dbReference type="Proteomes" id="UP001159363"/>
    </source>
</evidence>
<accession>A0ABQ9GYP8</accession>
<proteinExistence type="predicted"/>
<dbReference type="Proteomes" id="UP001159363">
    <property type="component" value="Chromosome 7"/>
</dbReference>
<reference evidence="1 2" key="1">
    <citation type="submission" date="2023-02" db="EMBL/GenBank/DDBJ databases">
        <title>LHISI_Scaffold_Assembly.</title>
        <authorList>
            <person name="Stuart O.P."/>
            <person name="Cleave R."/>
            <person name="Magrath M.J.L."/>
            <person name="Mikheyev A.S."/>
        </authorList>
    </citation>
    <scope>NUCLEOTIDE SEQUENCE [LARGE SCALE GENOMIC DNA]</scope>
    <source>
        <strain evidence="1">Daus_M_001</strain>
        <tissue evidence="1">Leg muscle</tissue>
    </source>
</reference>
<sequence>MGFDHNCFVGRSSFMLELRKTSSALLAMQPRVVEARERQSVLVASVEQRLKWAAGANPALSEVMAAFETAVAVRAERLNLDQSLAAVVGNTCTTVLHHEALRTRTSEALAHDTAFLQVLPYIMSS</sequence>
<keyword evidence="2" id="KW-1185">Reference proteome</keyword>
<protein>
    <submittedName>
        <fullName evidence="1">Uncharacterized protein</fullName>
    </submittedName>
</protein>
<comment type="caution">
    <text evidence="1">The sequence shown here is derived from an EMBL/GenBank/DDBJ whole genome shotgun (WGS) entry which is preliminary data.</text>
</comment>
<evidence type="ECO:0000313" key="1">
    <source>
        <dbReference type="EMBL" id="KAJ8877158.1"/>
    </source>
</evidence>
<gene>
    <name evidence="1" type="ORF">PR048_021611</name>
</gene>